<gene>
    <name evidence="1" type="ORF">OH76DRAFT_1358768</name>
</gene>
<dbReference type="AlphaFoldDB" id="A0A371CXE5"/>
<keyword evidence="2" id="KW-1185">Reference proteome</keyword>
<sequence>MQTKIPYDVVLAVIDMQGAHGDLPGISSMSQTCRTLRAAAARHLLNQQITLRNAGHVMSFSLFMRADGGHRLPLLRRCLAIECGPLPEDAASSLVKLIIGVTHLERLVLLNADELLASDSRLPRAFAALTCLKHLEFSLSRDPENPEPCVHMLTRMRSRLITASLHPPVVVRRWHEGQVSDGLADPISLLRGSASTLTELSGTWFQARKHRTIYPNVKRLRVLLHLIPDITPYIVAFPNLSSLDVRCGAAMDEDILPGMSWLNQEGQHRTGCWPKLDSLEGRTVDLFVVSLRCHVANLTVHASRRHQAGDVALLVDVLSRARPESLKLEVDSSSVISETEGSLEAILLRSGTSSYIRELELAIVMDPDTDLDHLFSRIVSTIHDLPLTLFRIELDSSSRVIRLDRFARECQKPLKPAPSEAAKCVCNASVRNKALALQKILPSLKSLVVKPPCRCNTDSQ</sequence>
<accession>A0A371CXE5</accession>
<reference evidence="1 2" key="1">
    <citation type="journal article" date="2018" name="Biotechnol. Biofuels">
        <title>Integrative visual omics of the white-rot fungus Polyporus brumalis exposes the biotechnological potential of its oxidative enzymes for delignifying raw plant biomass.</title>
        <authorList>
            <person name="Miyauchi S."/>
            <person name="Rancon A."/>
            <person name="Drula E."/>
            <person name="Hage H."/>
            <person name="Chaduli D."/>
            <person name="Favel A."/>
            <person name="Grisel S."/>
            <person name="Henrissat B."/>
            <person name="Herpoel-Gimbert I."/>
            <person name="Ruiz-Duenas F.J."/>
            <person name="Chevret D."/>
            <person name="Hainaut M."/>
            <person name="Lin J."/>
            <person name="Wang M."/>
            <person name="Pangilinan J."/>
            <person name="Lipzen A."/>
            <person name="Lesage-Meessen L."/>
            <person name="Navarro D."/>
            <person name="Riley R."/>
            <person name="Grigoriev I.V."/>
            <person name="Zhou S."/>
            <person name="Raouche S."/>
            <person name="Rosso M.N."/>
        </authorList>
    </citation>
    <scope>NUCLEOTIDE SEQUENCE [LARGE SCALE GENOMIC DNA]</scope>
    <source>
        <strain evidence="1 2">BRFM 1820</strain>
    </source>
</reference>
<proteinExistence type="predicted"/>
<protein>
    <recommendedName>
        <fullName evidence="3">F-box domain-containing protein</fullName>
    </recommendedName>
</protein>
<dbReference type="EMBL" id="KZ857443">
    <property type="protein sequence ID" value="RDX44946.1"/>
    <property type="molecule type" value="Genomic_DNA"/>
</dbReference>
<evidence type="ECO:0000313" key="2">
    <source>
        <dbReference type="Proteomes" id="UP000256964"/>
    </source>
</evidence>
<name>A0A371CXE5_9APHY</name>
<evidence type="ECO:0000313" key="1">
    <source>
        <dbReference type="EMBL" id="RDX44946.1"/>
    </source>
</evidence>
<evidence type="ECO:0008006" key="3">
    <source>
        <dbReference type="Google" id="ProtNLM"/>
    </source>
</evidence>
<dbReference type="OrthoDB" id="2729741at2759"/>
<organism evidence="1 2">
    <name type="scientific">Lentinus brumalis</name>
    <dbReference type="NCBI Taxonomy" id="2498619"/>
    <lineage>
        <taxon>Eukaryota</taxon>
        <taxon>Fungi</taxon>
        <taxon>Dikarya</taxon>
        <taxon>Basidiomycota</taxon>
        <taxon>Agaricomycotina</taxon>
        <taxon>Agaricomycetes</taxon>
        <taxon>Polyporales</taxon>
        <taxon>Polyporaceae</taxon>
        <taxon>Lentinus</taxon>
    </lineage>
</organism>
<dbReference type="Proteomes" id="UP000256964">
    <property type="component" value="Unassembled WGS sequence"/>
</dbReference>